<dbReference type="Proteomes" id="UP000245768">
    <property type="component" value="Unassembled WGS sequence"/>
</dbReference>
<organism evidence="2 3">
    <name type="scientific">Acaromyces ingoldii</name>
    <dbReference type="NCBI Taxonomy" id="215250"/>
    <lineage>
        <taxon>Eukaryota</taxon>
        <taxon>Fungi</taxon>
        <taxon>Dikarya</taxon>
        <taxon>Basidiomycota</taxon>
        <taxon>Ustilaginomycotina</taxon>
        <taxon>Exobasidiomycetes</taxon>
        <taxon>Exobasidiales</taxon>
        <taxon>Cryptobasidiaceae</taxon>
        <taxon>Acaromyces</taxon>
    </lineage>
</organism>
<dbReference type="PANTHER" id="PTHR38599">
    <property type="entry name" value="CUPIN DOMAIN PROTEIN (AFU_ORTHOLOGUE AFUA_3G13620)"/>
    <property type="match status" value="1"/>
</dbReference>
<dbReference type="InterPro" id="IPR014710">
    <property type="entry name" value="RmlC-like_jellyroll"/>
</dbReference>
<dbReference type="RefSeq" id="XP_025373997.1">
    <property type="nucleotide sequence ID" value="XM_025522924.1"/>
</dbReference>
<sequence length="124" mass="13445">MADTGEQIRLLSRHDLPNVPGFSLVMLQVTYAPGGYTPPHTHGAAFCAVHVLQGSIQSQVRGEELKTISAGESFCENPGEVHLLGRNVSETEEASFVAVFIAPSSQKEFVIYDCPRCRVAKDSL</sequence>
<name>A0A316YC31_9BASI</name>
<dbReference type="PANTHER" id="PTHR38599:SF1">
    <property type="entry name" value="CUPIN DOMAIN PROTEIN (AFU_ORTHOLOGUE AFUA_3G13620)"/>
    <property type="match status" value="1"/>
</dbReference>
<dbReference type="SUPFAM" id="SSF51182">
    <property type="entry name" value="RmlC-like cupins"/>
    <property type="match status" value="1"/>
</dbReference>
<reference evidence="2 3" key="1">
    <citation type="journal article" date="2018" name="Mol. Biol. Evol.">
        <title>Broad Genomic Sampling Reveals a Smut Pathogenic Ancestry of the Fungal Clade Ustilaginomycotina.</title>
        <authorList>
            <person name="Kijpornyongpan T."/>
            <person name="Mondo S.J."/>
            <person name="Barry K."/>
            <person name="Sandor L."/>
            <person name="Lee J."/>
            <person name="Lipzen A."/>
            <person name="Pangilinan J."/>
            <person name="LaButti K."/>
            <person name="Hainaut M."/>
            <person name="Henrissat B."/>
            <person name="Grigoriev I.V."/>
            <person name="Spatafora J.W."/>
            <person name="Aime M.C."/>
        </authorList>
    </citation>
    <scope>NUCLEOTIDE SEQUENCE [LARGE SCALE GENOMIC DNA]</scope>
    <source>
        <strain evidence="2 3">MCA 4198</strain>
    </source>
</reference>
<dbReference type="Gene3D" id="2.60.120.10">
    <property type="entry name" value="Jelly Rolls"/>
    <property type="match status" value="1"/>
</dbReference>
<dbReference type="EMBL" id="KZ819642">
    <property type="protein sequence ID" value="PWN86799.1"/>
    <property type="molecule type" value="Genomic_DNA"/>
</dbReference>
<feature type="domain" description="Cupin type-2" evidence="1">
    <location>
        <begin position="29"/>
        <end position="100"/>
    </location>
</feature>
<proteinExistence type="predicted"/>
<dbReference type="InterPro" id="IPR013096">
    <property type="entry name" value="Cupin_2"/>
</dbReference>
<keyword evidence="3" id="KW-1185">Reference proteome</keyword>
<dbReference type="STRING" id="215250.A0A316YC31"/>
<protein>
    <submittedName>
        <fullName evidence="2">RmlC-like cupin</fullName>
    </submittedName>
</protein>
<dbReference type="AlphaFoldDB" id="A0A316YC31"/>
<evidence type="ECO:0000259" key="1">
    <source>
        <dbReference type="Pfam" id="PF07883"/>
    </source>
</evidence>
<evidence type="ECO:0000313" key="2">
    <source>
        <dbReference type="EMBL" id="PWN86799.1"/>
    </source>
</evidence>
<dbReference type="CDD" id="cd02234">
    <property type="entry name" value="cupin_BLR7677-like"/>
    <property type="match status" value="1"/>
</dbReference>
<dbReference type="InterPro" id="IPR011051">
    <property type="entry name" value="RmlC_Cupin_sf"/>
</dbReference>
<accession>A0A316YC31</accession>
<evidence type="ECO:0000313" key="3">
    <source>
        <dbReference type="Proteomes" id="UP000245768"/>
    </source>
</evidence>
<dbReference type="OrthoDB" id="5793281at2759"/>
<dbReference type="GeneID" id="37044840"/>
<dbReference type="Pfam" id="PF07883">
    <property type="entry name" value="Cupin_2"/>
    <property type="match status" value="1"/>
</dbReference>
<dbReference type="InParanoid" id="A0A316YC31"/>
<gene>
    <name evidence="2" type="ORF">FA10DRAFT_269906</name>
</gene>